<evidence type="ECO:0000313" key="4">
    <source>
        <dbReference type="Proteomes" id="UP000637628"/>
    </source>
</evidence>
<evidence type="ECO:0000313" key="3">
    <source>
        <dbReference type="EMBL" id="GIE02360.1"/>
    </source>
</evidence>
<gene>
    <name evidence="3" type="ORF">Adu01nite_37100</name>
</gene>
<protein>
    <submittedName>
        <fullName evidence="3">Uncharacterized protein</fullName>
    </submittedName>
</protein>
<feature type="transmembrane region" description="Helical" evidence="2">
    <location>
        <begin position="38"/>
        <end position="58"/>
    </location>
</feature>
<evidence type="ECO:0000256" key="2">
    <source>
        <dbReference type="SAM" id="Phobius"/>
    </source>
</evidence>
<accession>A0ABQ3YXN9</accession>
<keyword evidence="2" id="KW-1133">Transmembrane helix</keyword>
<reference evidence="3 4" key="1">
    <citation type="submission" date="2021-01" db="EMBL/GenBank/DDBJ databases">
        <title>Whole genome shotgun sequence of Actinoplanes durhamensis NBRC 14914.</title>
        <authorList>
            <person name="Komaki H."/>
            <person name="Tamura T."/>
        </authorList>
    </citation>
    <scope>NUCLEOTIDE SEQUENCE [LARGE SCALE GENOMIC DNA]</scope>
    <source>
        <strain evidence="3 4">NBRC 14914</strain>
    </source>
</reference>
<keyword evidence="2" id="KW-0472">Membrane</keyword>
<comment type="caution">
    <text evidence="3">The sequence shown here is derived from an EMBL/GenBank/DDBJ whole genome shotgun (WGS) entry which is preliminary data.</text>
</comment>
<organism evidence="3 4">
    <name type="scientific">Paractinoplanes durhamensis</name>
    <dbReference type="NCBI Taxonomy" id="113563"/>
    <lineage>
        <taxon>Bacteria</taxon>
        <taxon>Bacillati</taxon>
        <taxon>Actinomycetota</taxon>
        <taxon>Actinomycetes</taxon>
        <taxon>Micromonosporales</taxon>
        <taxon>Micromonosporaceae</taxon>
        <taxon>Paractinoplanes</taxon>
    </lineage>
</organism>
<sequence>MPSEIDLLRSLDDEPPAPSTVNIDRAIQSGRRRNRRRGWGYAGVAALTVVAVAGVAVVNARTTKTPSNLAATKKPTATASAKPKAAYTIPGTAGWVAPVAAAPTSCTIAKLPVPSKEPMALVSGGDPTGAYHVGRTYPKGGGYQAVIWHGGTVTKVMLPGDLEESLRDVNSAGTAVGWSYTGGSEEETGSVPYAYVNGKVVKLPGVQRGGAEAINEAGAIVGDDESAPATDASSHAIFWPSATSKPVRLPVPAGVQASAAVDIDEDGTTVGNLDLKTPYVWFADGTHHDLALPTNKGKTAVAARVFSIRNGIAVGVADETDRNGGGAGKMWAVQWNVRTGETKVLGGFDMSPDAINAQGWMVGIDTKGYAILDTGGRTLQLPMLAKHDPGSLTNIPNAISDDGRTIVGQSDNANDVIQPVVWHCQ</sequence>
<keyword evidence="2" id="KW-0812">Transmembrane</keyword>
<name>A0ABQ3YXN9_9ACTN</name>
<feature type="region of interest" description="Disordered" evidence="1">
    <location>
        <begin position="1"/>
        <end position="21"/>
    </location>
</feature>
<dbReference type="Proteomes" id="UP000637628">
    <property type="component" value="Unassembled WGS sequence"/>
</dbReference>
<dbReference type="RefSeq" id="WP_203728112.1">
    <property type="nucleotide sequence ID" value="NZ_BAAATX010000001.1"/>
</dbReference>
<dbReference type="EMBL" id="BOML01000031">
    <property type="protein sequence ID" value="GIE02360.1"/>
    <property type="molecule type" value="Genomic_DNA"/>
</dbReference>
<proteinExistence type="predicted"/>
<keyword evidence="4" id="KW-1185">Reference proteome</keyword>
<feature type="compositionally biased region" description="Basic and acidic residues" evidence="1">
    <location>
        <begin position="1"/>
        <end position="12"/>
    </location>
</feature>
<evidence type="ECO:0000256" key="1">
    <source>
        <dbReference type="SAM" id="MobiDB-lite"/>
    </source>
</evidence>